<evidence type="ECO:0000313" key="2">
    <source>
        <dbReference type="EMBL" id="CAG9807551.1"/>
    </source>
</evidence>
<gene>
    <name evidence="2" type="ORF">CHIRRI_LOCUS10398</name>
</gene>
<dbReference type="Proteomes" id="UP001153620">
    <property type="component" value="Chromosome 3"/>
</dbReference>
<organism evidence="2 3">
    <name type="scientific">Chironomus riparius</name>
    <dbReference type="NCBI Taxonomy" id="315576"/>
    <lineage>
        <taxon>Eukaryota</taxon>
        <taxon>Metazoa</taxon>
        <taxon>Ecdysozoa</taxon>
        <taxon>Arthropoda</taxon>
        <taxon>Hexapoda</taxon>
        <taxon>Insecta</taxon>
        <taxon>Pterygota</taxon>
        <taxon>Neoptera</taxon>
        <taxon>Endopterygota</taxon>
        <taxon>Diptera</taxon>
        <taxon>Nematocera</taxon>
        <taxon>Chironomoidea</taxon>
        <taxon>Chironomidae</taxon>
        <taxon>Chironominae</taxon>
        <taxon>Chironomus</taxon>
    </lineage>
</organism>
<dbReference type="EMBL" id="OU895879">
    <property type="protein sequence ID" value="CAG9807551.1"/>
    <property type="molecule type" value="Genomic_DNA"/>
</dbReference>
<keyword evidence="3" id="KW-1185">Reference proteome</keyword>
<proteinExistence type="predicted"/>
<dbReference type="AlphaFoldDB" id="A0A9N9WVC1"/>
<protein>
    <submittedName>
        <fullName evidence="2">Uncharacterized protein</fullName>
    </submittedName>
</protein>
<evidence type="ECO:0000313" key="3">
    <source>
        <dbReference type="Proteomes" id="UP001153620"/>
    </source>
</evidence>
<reference evidence="2" key="2">
    <citation type="submission" date="2022-10" db="EMBL/GenBank/DDBJ databases">
        <authorList>
            <consortium name="ENA_rothamsted_submissions"/>
            <consortium name="culmorum"/>
            <person name="King R."/>
        </authorList>
    </citation>
    <scope>NUCLEOTIDE SEQUENCE</scope>
</reference>
<evidence type="ECO:0000256" key="1">
    <source>
        <dbReference type="SAM" id="SignalP"/>
    </source>
</evidence>
<name>A0A9N9WVC1_9DIPT</name>
<accession>A0A9N9WVC1</accession>
<keyword evidence="1" id="KW-0732">Signal</keyword>
<reference evidence="2" key="1">
    <citation type="submission" date="2022-01" db="EMBL/GenBank/DDBJ databases">
        <authorList>
            <person name="King R."/>
        </authorList>
    </citation>
    <scope>NUCLEOTIDE SEQUENCE</scope>
</reference>
<feature type="chain" id="PRO_5040152146" evidence="1">
    <location>
        <begin position="21"/>
        <end position="114"/>
    </location>
</feature>
<sequence length="114" mass="12764">MNDSAVLFLAIFQLLFLACCFYLCIKSCAIINCLNGFCNFFGKYDKEEETQGHSGQSAVNHSYFMPTIEHPTLPLECKMENCNSHPCHHNFFPKCSSTDVAINVSGEALLESEL</sequence>
<feature type="signal peptide" evidence="1">
    <location>
        <begin position="1"/>
        <end position="20"/>
    </location>
</feature>